<feature type="transmembrane region" description="Helical" evidence="1">
    <location>
        <begin position="20"/>
        <end position="43"/>
    </location>
</feature>
<keyword evidence="1" id="KW-0472">Membrane</keyword>
<name>A0A1E3GZA5_9HYPH</name>
<evidence type="ECO:0000313" key="3">
    <source>
        <dbReference type="Proteomes" id="UP000094622"/>
    </source>
</evidence>
<dbReference type="AlphaFoldDB" id="A0A1E3GZA5"/>
<organism evidence="2 3">
    <name type="scientific">Methylobrevis pamukkalensis</name>
    <dbReference type="NCBI Taxonomy" id="1439726"/>
    <lineage>
        <taxon>Bacteria</taxon>
        <taxon>Pseudomonadati</taxon>
        <taxon>Pseudomonadota</taxon>
        <taxon>Alphaproteobacteria</taxon>
        <taxon>Hyphomicrobiales</taxon>
        <taxon>Pleomorphomonadaceae</taxon>
        <taxon>Methylobrevis</taxon>
    </lineage>
</organism>
<accession>A0A1E3GZA5</accession>
<keyword evidence="1" id="KW-1133">Transmembrane helix</keyword>
<keyword evidence="1" id="KW-0812">Transmembrane</keyword>
<sequence>MTSEAVALAAGGDRRVVSVFALVQTLLPFVGFALAAALPALLFRRRRTMEGVR</sequence>
<keyword evidence="3" id="KW-1185">Reference proteome</keyword>
<dbReference type="EMBL" id="MCRJ01000150">
    <property type="protein sequence ID" value="ODN68641.1"/>
    <property type="molecule type" value="Genomic_DNA"/>
</dbReference>
<protein>
    <submittedName>
        <fullName evidence="2">Uncharacterized protein</fullName>
    </submittedName>
</protein>
<comment type="caution">
    <text evidence="2">The sequence shown here is derived from an EMBL/GenBank/DDBJ whole genome shotgun (WGS) entry which is preliminary data.</text>
</comment>
<evidence type="ECO:0000256" key="1">
    <source>
        <dbReference type="SAM" id="Phobius"/>
    </source>
</evidence>
<gene>
    <name evidence="2" type="ORF">A6302_04063</name>
</gene>
<reference evidence="2 3" key="1">
    <citation type="submission" date="2016-07" db="EMBL/GenBank/DDBJ databases">
        <title>Draft Genome Sequence of Methylobrevis pamukkalensis PK2.</title>
        <authorList>
            <person name="Vasilenko O.V."/>
            <person name="Doronina N.V."/>
            <person name="Shmareva M.N."/>
            <person name="Tarlachkov S.V."/>
            <person name="Mustakhimov I."/>
            <person name="Trotsenko Y.A."/>
        </authorList>
    </citation>
    <scope>NUCLEOTIDE SEQUENCE [LARGE SCALE GENOMIC DNA]</scope>
    <source>
        <strain evidence="2 3">PK2</strain>
    </source>
</reference>
<evidence type="ECO:0000313" key="2">
    <source>
        <dbReference type="EMBL" id="ODN68641.1"/>
    </source>
</evidence>
<proteinExistence type="predicted"/>
<dbReference type="Proteomes" id="UP000094622">
    <property type="component" value="Unassembled WGS sequence"/>
</dbReference>